<organism evidence="2 3">
    <name type="scientific">Calderihabitans maritimus</name>
    <dbReference type="NCBI Taxonomy" id="1246530"/>
    <lineage>
        <taxon>Bacteria</taxon>
        <taxon>Bacillati</taxon>
        <taxon>Bacillota</taxon>
        <taxon>Clostridia</taxon>
        <taxon>Neomoorellales</taxon>
        <taxon>Calderihabitantaceae</taxon>
        <taxon>Calderihabitans</taxon>
    </lineage>
</organism>
<protein>
    <submittedName>
        <fullName evidence="2">Uncharacterized flagellar protein FlaG</fullName>
    </submittedName>
</protein>
<dbReference type="InterPro" id="IPR005186">
    <property type="entry name" value="FlaG"/>
</dbReference>
<keyword evidence="3" id="KW-1185">Reference proteome</keyword>
<evidence type="ECO:0000313" key="2">
    <source>
        <dbReference type="EMBL" id="GAW92909.1"/>
    </source>
</evidence>
<keyword evidence="2" id="KW-0969">Cilium</keyword>
<dbReference type="EMBL" id="BDGJ01000111">
    <property type="protein sequence ID" value="GAW92909.1"/>
    <property type="molecule type" value="Genomic_DNA"/>
</dbReference>
<dbReference type="Proteomes" id="UP000197032">
    <property type="component" value="Unassembled WGS sequence"/>
</dbReference>
<dbReference type="PANTHER" id="PTHR37166">
    <property type="entry name" value="PROTEIN FLAG"/>
    <property type="match status" value="1"/>
</dbReference>
<dbReference type="PANTHER" id="PTHR37166:SF1">
    <property type="entry name" value="PROTEIN FLAG"/>
    <property type="match status" value="1"/>
</dbReference>
<dbReference type="OrthoDB" id="9799867at2"/>
<dbReference type="AlphaFoldDB" id="A0A1Z5HTP4"/>
<dbReference type="RefSeq" id="WP_088554159.1">
    <property type="nucleotide sequence ID" value="NZ_BDGJ01000111.1"/>
</dbReference>
<dbReference type="Gene3D" id="3.30.160.170">
    <property type="entry name" value="FlaG-like"/>
    <property type="match status" value="1"/>
</dbReference>
<evidence type="ECO:0000313" key="3">
    <source>
        <dbReference type="Proteomes" id="UP000197032"/>
    </source>
</evidence>
<comment type="caution">
    <text evidence="2">The sequence shown here is derived from an EMBL/GenBank/DDBJ whole genome shotgun (WGS) entry which is preliminary data.</text>
</comment>
<dbReference type="InterPro" id="IPR035924">
    <property type="entry name" value="FlaG-like_sf"/>
</dbReference>
<keyword evidence="2" id="KW-0282">Flagellum</keyword>
<feature type="region of interest" description="Disordered" evidence="1">
    <location>
        <begin position="18"/>
        <end position="44"/>
    </location>
</feature>
<reference evidence="3" key="1">
    <citation type="journal article" date="2017" name="Appl. Environ. Microbiol.">
        <title>Genomic Analysis of Calderihabitans maritimus KKC1, a Thermophilic, Hydrogenogenic, Carboxydotrophic Bacterium Isolated from Marine Sediment.</title>
        <authorList>
            <person name="Omae K."/>
            <person name="Yoneda Y."/>
            <person name="Fukuyama Y."/>
            <person name="Yoshida T."/>
            <person name="Sako Y."/>
        </authorList>
    </citation>
    <scope>NUCLEOTIDE SEQUENCE [LARGE SCALE GENOMIC DNA]</scope>
    <source>
        <strain evidence="3">KKC1</strain>
    </source>
</reference>
<gene>
    <name evidence="2" type="ORF">KKC1_20550</name>
</gene>
<accession>A0A1Z5HTP4</accession>
<evidence type="ECO:0000256" key="1">
    <source>
        <dbReference type="SAM" id="MobiDB-lite"/>
    </source>
</evidence>
<keyword evidence="2" id="KW-0966">Cell projection</keyword>
<name>A0A1Z5HTP4_9FIRM</name>
<dbReference type="Pfam" id="PF03646">
    <property type="entry name" value="FlaG"/>
    <property type="match status" value="1"/>
</dbReference>
<dbReference type="SUPFAM" id="SSF160214">
    <property type="entry name" value="FlaG-like"/>
    <property type="match status" value="1"/>
</dbReference>
<feature type="compositionally biased region" description="Basic and acidic residues" evidence="1">
    <location>
        <begin position="18"/>
        <end position="43"/>
    </location>
</feature>
<sequence length="118" mass="13827">MKIQGVDASVLNQIQERTQKAKVQEAEKTRIDTENERRRRQEFSYHQSLESSVRQLNQMVETFNIQLRFKIDRESGEIVVLVIDKAKDKIIRRIPPDKIINLAAQMQHMVGLLVDELI</sequence>
<proteinExistence type="predicted"/>